<dbReference type="SUPFAM" id="SSF50156">
    <property type="entry name" value="PDZ domain-like"/>
    <property type="match status" value="1"/>
</dbReference>
<dbReference type="CDD" id="cd06781">
    <property type="entry name" value="cpPDZ_BsHtra-like"/>
    <property type="match status" value="1"/>
</dbReference>
<evidence type="ECO:0000256" key="6">
    <source>
        <dbReference type="SAM" id="Phobius"/>
    </source>
</evidence>
<feature type="region of interest" description="Disordered" evidence="5">
    <location>
        <begin position="1"/>
        <end position="44"/>
    </location>
</feature>
<dbReference type="SMART" id="SM00228">
    <property type="entry name" value="PDZ"/>
    <property type="match status" value="1"/>
</dbReference>
<dbReference type="InterPro" id="IPR051201">
    <property type="entry name" value="Chloro_Bact_Ser_Proteases"/>
</dbReference>
<keyword evidence="3" id="KW-0378">Hydrolase</keyword>
<evidence type="ECO:0000259" key="7">
    <source>
        <dbReference type="SMART" id="SM00228"/>
    </source>
</evidence>
<evidence type="ECO:0000256" key="5">
    <source>
        <dbReference type="SAM" id="MobiDB-lite"/>
    </source>
</evidence>
<keyword evidence="6" id="KW-0472">Membrane</keyword>
<reference evidence="9" key="1">
    <citation type="submission" date="2017-08" db="EMBL/GenBank/DDBJ databases">
        <authorList>
            <person name="Varghese N."/>
            <person name="Submissions S."/>
        </authorList>
    </citation>
    <scope>NUCLEOTIDE SEQUENCE [LARGE SCALE GENOMIC DNA]</scope>
    <source>
        <strain evidence="9">JC22</strain>
    </source>
</reference>
<evidence type="ECO:0000256" key="1">
    <source>
        <dbReference type="ARBA" id="ARBA00010541"/>
    </source>
</evidence>
<dbReference type="OrthoDB" id="9758917at2"/>
<dbReference type="InterPro" id="IPR009003">
    <property type="entry name" value="Peptidase_S1_PA"/>
</dbReference>
<dbReference type="PANTHER" id="PTHR43343:SF3">
    <property type="entry name" value="PROTEASE DO-LIKE 8, CHLOROPLASTIC"/>
    <property type="match status" value="1"/>
</dbReference>
<dbReference type="SUPFAM" id="SSF50494">
    <property type="entry name" value="Trypsin-like serine proteases"/>
    <property type="match status" value="1"/>
</dbReference>
<evidence type="ECO:0000256" key="2">
    <source>
        <dbReference type="ARBA" id="ARBA00022670"/>
    </source>
</evidence>
<name>A0A285SK93_9BACL</name>
<dbReference type="InterPro" id="IPR001940">
    <property type="entry name" value="Peptidase_S1C"/>
</dbReference>
<feature type="compositionally biased region" description="Basic and acidic residues" evidence="5">
    <location>
        <begin position="27"/>
        <end position="37"/>
    </location>
</feature>
<comment type="similarity">
    <text evidence="1">Belongs to the peptidase S1C family.</text>
</comment>
<evidence type="ECO:0000313" key="9">
    <source>
        <dbReference type="Proteomes" id="UP000219636"/>
    </source>
</evidence>
<sequence length="426" mass="45794">MSYYNNDDEHKQNENESSSSYSPLQERLMRDEEENKKRANKKSGGSKAGYFFSGLAGVIVGALIMWLLLPSMVGQLPNANNNKADNTTTITQTATEVTTDITSAVEKVSDAVVGITNIQEVTDFWNQRSQEQEAGSGSGVIYKVEDGKAFVITNYHVVEGAKQLEVTLADGTKEEATLVGSDIWTDLAVVSINSKNVDTVAQFGDSEAIKQGETVIAIGNPLGLDFYGSVTTGVISGKDRAVPVDLNGDGTEDWETEVLQTDAAINPGNSGGALVNISGNLVGINSMKIAESAIEGLGFSIPINTVIPIVEELERNGEVRRPTMGIGLLDLTDVPAFYQQQTLRLPEEVTTGVVVSEIVQGSAADKAGVKQYDVIVEMGGEKIENSIDLRQHLYNKTDIGDTLPIKVYRQGKLVELQLTLTEGTNV</sequence>
<accession>A0A285SK93</accession>
<feature type="transmembrane region" description="Helical" evidence="6">
    <location>
        <begin position="48"/>
        <end position="69"/>
    </location>
</feature>
<keyword evidence="6" id="KW-0812">Transmembrane</keyword>
<dbReference type="GO" id="GO:0004252">
    <property type="term" value="F:serine-type endopeptidase activity"/>
    <property type="evidence" value="ECO:0007669"/>
    <property type="project" value="InterPro"/>
</dbReference>
<dbReference type="Gene3D" id="2.40.10.10">
    <property type="entry name" value="Trypsin-like serine proteases"/>
    <property type="match status" value="2"/>
</dbReference>
<keyword evidence="4" id="KW-0720">Serine protease</keyword>
<keyword evidence="9" id="KW-1185">Reference proteome</keyword>
<dbReference type="RefSeq" id="WP_097073312.1">
    <property type="nucleotide sequence ID" value="NZ_OBMQ01000005.1"/>
</dbReference>
<evidence type="ECO:0000256" key="3">
    <source>
        <dbReference type="ARBA" id="ARBA00022801"/>
    </source>
</evidence>
<dbReference type="PANTHER" id="PTHR43343">
    <property type="entry name" value="PEPTIDASE S12"/>
    <property type="match status" value="1"/>
</dbReference>
<dbReference type="EMBL" id="OBMQ01000005">
    <property type="protein sequence ID" value="SOC08218.1"/>
    <property type="molecule type" value="Genomic_DNA"/>
</dbReference>
<gene>
    <name evidence="8" type="ORF">SAMN05880501_10542</name>
</gene>
<dbReference type="PRINTS" id="PR00834">
    <property type="entry name" value="PROTEASES2C"/>
</dbReference>
<dbReference type="GO" id="GO:0006508">
    <property type="term" value="P:proteolysis"/>
    <property type="evidence" value="ECO:0007669"/>
    <property type="project" value="UniProtKB-KW"/>
</dbReference>
<evidence type="ECO:0000313" key="8">
    <source>
        <dbReference type="EMBL" id="SOC08218.1"/>
    </source>
</evidence>
<dbReference type="Proteomes" id="UP000219636">
    <property type="component" value="Unassembled WGS sequence"/>
</dbReference>
<dbReference type="Pfam" id="PF13180">
    <property type="entry name" value="PDZ_2"/>
    <property type="match status" value="1"/>
</dbReference>
<dbReference type="Gene3D" id="2.30.42.10">
    <property type="match status" value="1"/>
</dbReference>
<keyword evidence="2 8" id="KW-0645">Protease</keyword>
<keyword evidence="6" id="KW-1133">Transmembrane helix</keyword>
<organism evidence="8 9">
    <name type="scientific">Ureibacillus xyleni</name>
    <dbReference type="NCBI Taxonomy" id="614648"/>
    <lineage>
        <taxon>Bacteria</taxon>
        <taxon>Bacillati</taxon>
        <taxon>Bacillota</taxon>
        <taxon>Bacilli</taxon>
        <taxon>Bacillales</taxon>
        <taxon>Caryophanaceae</taxon>
        <taxon>Ureibacillus</taxon>
    </lineage>
</organism>
<dbReference type="Pfam" id="PF13365">
    <property type="entry name" value="Trypsin_2"/>
    <property type="match status" value="1"/>
</dbReference>
<dbReference type="AlphaFoldDB" id="A0A285SK93"/>
<protein>
    <submittedName>
        <fullName evidence="8">Serine protease Do</fullName>
    </submittedName>
</protein>
<dbReference type="InterPro" id="IPR036034">
    <property type="entry name" value="PDZ_sf"/>
</dbReference>
<dbReference type="InterPro" id="IPR043504">
    <property type="entry name" value="Peptidase_S1_PA_chymotrypsin"/>
</dbReference>
<proteinExistence type="inferred from homology"/>
<feature type="domain" description="PDZ" evidence="7">
    <location>
        <begin position="322"/>
        <end position="411"/>
    </location>
</feature>
<evidence type="ECO:0000256" key="4">
    <source>
        <dbReference type="ARBA" id="ARBA00022825"/>
    </source>
</evidence>
<dbReference type="InterPro" id="IPR001478">
    <property type="entry name" value="PDZ"/>
</dbReference>